<evidence type="ECO:0000256" key="3">
    <source>
        <dbReference type="ARBA" id="ARBA00022840"/>
    </source>
</evidence>
<dbReference type="InterPro" id="IPR010016">
    <property type="entry name" value="PxpB"/>
</dbReference>
<protein>
    <submittedName>
        <fullName evidence="5">5-oxoprolinase subunit PxpB</fullName>
        <ecNumber evidence="5">3.5.2.9</ecNumber>
    </submittedName>
</protein>
<dbReference type="GO" id="GO:0005524">
    <property type="term" value="F:ATP binding"/>
    <property type="evidence" value="ECO:0007669"/>
    <property type="project" value="UniProtKB-KW"/>
</dbReference>
<organism evidence="5 6">
    <name type="scientific">Marivirga aurantiaca</name>
    <dbReference type="NCBI Taxonomy" id="2802615"/>
    <lineage>
        <taxon>Bacteria</taxon>
        <taxon>Pseudomonadati</taxon>
        <taxon>Bacteroidota</taxon>
        <taxon>Cytophagia</taxon>
        <taxon>Cytophagales</taxon>
        <taxon>Marivirgaceae</taxon>
        <taxon>Marivirga</taxon>
    </lineage>
</organism>
<dbReference type="NCBIfam" id="TIGR00370">
    <property type="entry name" value="5-oxoprolinase subunit PxpB"/>
    <property type="match status" value="1"/>
</dbReference>
<gene>
    <name evidence="5" type="primary">pxpB</name>
    <name evidence="5" type="ORF">JKA74_15300</name>
</gene>
<dbReference type="PANTHER" id="PTHR34698:SF2">
    <property type="entry name" value="5-OXOPROLINASE SUBUNIT B"/>
    <property type="match status" value="1"/>
</dbReference>
<feature type="domain" description="Carboxyltransferase" evidence="4">
    <location>
        <begin position="2"/>
        <end position="200"/>
    </location>
</feature>
<dbReference type="Gene3D" id="2.40.100.10">
    <property type="entry name" value="Cyclophilin-like"/>
    <property type="match status" value="1"/>
</dbReference>
<dbReference type="EC" id="3.5.2.9" evidence="5"/>
<proteinExistence type="predicted"/>
<sequence>MIKIMPYGDHALLVQFSQEINVEIHRKVKALSELAGKLKGVQYYIPAYCSITIVFDPSLTSYSLLEKEIQEMDLKNDSEIIPGKHFRIPVCYEEEFGPDISEVAEFTRLSPKEIVEHHTSVSYHVFMIGFIPGFPYLGKLPNILSCKRKDHPRKEVAAGSVGLAGKQTGIYPAKAPGGWQLIGRTPVPLFQAKNKYPFLIQMGDLITFYSISGEEYHTIEKKFELGELKGKDFYA</sequence>
<dbReference type="Proteomes" id="UP000611723">
    <property type="component" value="Unassembled WGS sequence"/>
</dbReference>
<accession>A0A935CA62</accession>
<dbReference type="Pfam" id="PF02682">
    <property type="entry name" value="CT_C_D"/>
    <property type="match status" value="1"/>
</dbReference>
<comment type="caution">
    <text evidence="5">The sequence shown here is derived from an EMBL/GenBank/DDBJ whole genome shotgun (WGS) entry which is preliminary data.</text>
</comment>
<dbReference type="AlphaFoldDB" id="A0A935CA62"/>
<dbReference type="PANTHER" id="PTHR34698">
    <property type="entry name" value="5-OXOPROLINASE SUBUNIT B"/>
    <property type="match status" value="1"/>
</dbReference>
<dbReference type="RefSeq" id="WP_201432084.1">
    <property type="nucleotide sequence ID" value="NZ_JAEQBW010000007.1"/>
</dbReference>
<dbReference type="SMART" id="SM00796">
    <property type="entry name" value="AHS1"/>
    <property type="match status" value="1"/>
</dbReference>
<dbReference type="SUPFAM" id="SSF50891">
    <property type="entry name" value="Cyclophilin-like"/>
    <property type="match status" value="1"/>
</dbReference>
<dbReference type="SUPFAM" id="SSF160467">
    <property type="entry name" value="PH0987 N-terminal domain-like"/>
    <property type="match status" value="1"/>
</dbReference>
<evidence type="ECO:0000256" key="1">
    <source>
        <dbReference type="ARBA" id="ARBA00022741"/>
    </source>
</evidence>
<evidence type="ECO:0000259" key="4">
    <source>
        <dbReference type="SMART" id="SM00796"/>
    </source>
</evidence>
<evidence type="ECO:0000313" key="5">
    <source>
        <dbReference type="EMBL" id="MBK6266410.1"/>
    </source>
</evidence>
<dbReference type="EMBL" id="JAEQBW010000007">
    <property type="protein sequence ID" value="MBK6266410.1"/>
    <property type="molecule type" value="Genomic_DNA"/>
</dbReference>
<reference evidence="5" key="1">
    <citation type="submission" date="2021-01" db="EMBL/GenBank/DDBJ databases">
        <title>Marivirga aurantiaca sp. nov., isolated from intertidal surface sediments.</title>
        <authorList>
            <person name="Zhang M."/>
        </authorList>
    </citation>
    <scope>NUCLEOTIDE SEQUENCE</scope>
    <source>
        <strain evidence="5">S37H4</strain>
    </source>
</reference>
<keyword evidence="1" id="KW-0547">Nucleotide-binding</keyword>
<dbReference type="Gene3D" id="3.30.1360.40">
    <property type="match status" value="1"/>
</dbReference>
<dbReference type="GO" id="GO:0017168">
    <property type="term" value="F:5-oxoprolinase (ATP-hydrolyzing) activity"/>
    <property type="evidence" value="ECO:0007669"/>
    <property type="project" value="UniProtKB-EC"/>
</dbReference>
<evidence type="ECO:0000256" key="2">
    <source>
        <dbReference type="ARBA" id="ARBA00022801"/>
    </source>
</evidence>
<keyword evidence="3" id="KW-0067">ATP-binding</keyword>
<keyword evidence="6" id="KW-1185">Reference proteome</keyword>
<keyword evidence="2 5" id="KW-0378">Hydrolase</keyword>
<dbReference type="InterPro" id="IPR003833">
    <property type="entry name" value="CT_C_D"/>
</dbReference>
<evidence type="ECO:0000313" key="6">
    <source>
        <dbReference type="Proteomes" id="UP000611723"/>
    </source>
</evidence>
<name>A0A935CA62_9BACT</name>
<dbReference type="InterPro" id="IPR029000">
    <property type="entry name" value="Cyclophilin-like_dom_sf"/>
</dbReference>